<comment type="caution">
    <text evidence="7">The sequence shown here is derived from an EMBL/GenBank/DDBJ whole genome shotgun (WGS) entry which is preliminary data.</text>
</comment>
<keyword evidence="2" id="KW-0325">Glycoprotein</keyword>
<reference evidence="7 8" key="1">
    <citation type="submission" date="2013-09" db="EMBL/GenBank/DDBJ databases">
        <title>Corchorus capsularis genome sequencing.</title>
        <authorList>
            <person name="Alam M."/>
            <person name="Haque M.S."/>
            <person name="Islam M.S."/>
            <person name="Emdad E.M."/>
            <person name="Islam M.M."/>
            <person name="Ahmed B."/>
            <person name="Halim A."/>
            <person name="Hossen Q.M.M."/>
            <person name="Hossain M.Z."/>
            <person name="Ahmed R."/>
            <person name="Khan M.M."/>
            <person name="Islam R."/>
            <person name="Rashid M.M."/>
            <person name="Khan S.A."/>
            <person name="Rahman M.S."/>
            <person name="Alam M."/>
        </authorList>
    </citation>
    <scope>NUCLEOTIDE SEQUENCE [LARGE SCALE GENOMIC DNA]</scope>
    <source>
        <strain evidence="8">cv. CVL-1</strain>
        <tissue evidence="7">Whole seedling</tissue>
    </source>
</reference>
<feature type="domain" description="Plastocyanin-like" evidence="6">
    <location>
        <begin position="42"/>
        <end position="146"/>
    </location>
</feature>
<dbReference type="PANTHER" id="PTHR11709:SF218">
    <property type="entry name" value="L-ASCORBATE OXIDASE"/>
    <property type="match status" value="1"/>
</dbReference>
<evidence type="ECO:0000313" key="8">
    <source>
        <dbReference type="Proteomes" id="UP000188268"/>
    </source>
</evidence>
<dbReference type="Pfam" id="PF07732">
    <property type="entry name" value="Cu-oxidase_3"/>
    <property type="match status" value="1"/>
</dbReference>
<dbReference type="EMBL" id="AWWV01005558">
    <property type="protein sequence ID" value="OMP04897.1"/>
    <property type="molecule type" value="Genomic_DNA"/>
</dbReference>
<feature type="domain" description="Plastocyanin-like" evidence="4">
    <location>
        <begin position="163"/>
        <end position="313"/>
    </location>
</feature>
<dbReference type="Proteomes" id="UP000188268">
    <property type="component" value="Unassembled WGS sequence"/>
</dbReference>
<dbReference type="STRING" id="210143.A0A1R3KCR7"/>
<dbReference type="FunFam" id="2.60.40.420:FF:000045">
    <property type="entry name" value="Laccase 2"/>
    <property type="match status" value="1"/>
</dbReference>
<dbReference type="GO" id="GO:0016491">
    <property type="term" value="F:oxidoreductase activity"/>
    <property type="evidence" value="ECO:0007669"/>
    <property type="project" value="InterPro"/>
</dbReference>
<name>A0A1R3KCR7_COCAP</name>
<evidence type="ECO:0000313" key="7">
    <source>
        <dbReference type="EMBL" id="OMP04897.1"/>
    </source>
</evidence>
<dbReference type="OMA" id="WHGIQQI"/>
<feature type="domain" description="Plastocyanin-like" evidence="5">
    <location>
        <begin position="424"/>
        <end position="494"/>
    </location>
</feature>
<dbReference type="Pfam" id="PF00394">
    <property type="entry name" value="Cu-oxidase"/>
    <property type="match status" value="1"/>
</dbReference>
<dbReference type="InterPro" id="IPR008972">
    <property type="entry name" value="Cupredoxin"/>
</dbReference>
<dbReference type="Gramene" id="OMP04897">
    <property type="protein sequence ID" value="OMP04897"/>
    <property type="gene ID" value="CCACVL1_02109"/>
</dbReference>
<comment type="similarity">
    <text evidence="1">Belongs to the multicopper oxidase family.</text>
</comment>
<dbReference type="OrthoDB" id="2121828at2759"/>
<accession>A0A1R3KCR7</accession>
<dbReference type="InterPro" id="IPR045087">
    <property type="entry name" value="Cu-oxidase_fam"/>
</dbReference>
<dbReference type="InterPro" id="IPR011706">
    <property type="entry name" value="Cu-oxidase_C"/>
</dbReference>
<evidence type="ECO:0000259" key="5">
    <source>
        <dbReference type="Pfam" id="PF07731"/>
    </source>
</evidence>
<protein>
    <submittedName>
        <fullName evidence="7">Multicopper oxidase, type 1</fullName>
    </submittedName>
</protein>
<evidence type="ECO:0000259" key="4">
    <source>
        <dbReference type="Pfam" id="PF00394"/>
    </source>
</evidence>
<evidence type="ECO:0000259" key="6">
    <source>
        <dbReference type="Pfam" id="PF07732"/>
    </source>
</evidence>
<dbReference type="PANTHER" id="PTHR11709">
    <property type="entry name" value="MULTI-COPPER OXIDASE"/>
    <property type="match status" value="1"/>
</dbReference>
<feature type="non-terminal residue" evidence="7">
    <location>
        <position position="516"/>
    </location>
</feature>
<evidence type="ECO:0000256" key="1">
    <source>
        <dbReference type="ARBA" id="ARBA00010609"/>
    </source>
</evidence>
<evidence type="ECO:0000256" key="2">
    <source>
        <dbReference type="ARBA" id="ARBA00023180"/>
    </source>
</evidence>
<dbReference type="GO" id="GO:0005507">
    <property type="term" value="F:copper ion binding"/>
    <property type="evidence" value="ECO:0007669"/>
    <property type="project" value="InterPro"/>
</dbReference>
<keyword evidence="3" id="KW-0732">Signal</keyword>
<keyword evidence="8" id="KW-1185">Reference proteome</keyword>
<proteinExistence type="inferred from homology"/>
<sequence length="516" mass="57993">MALLQAGCRNRAILLFSLLVITALFNGNSALEARVYRYKWKVKYEYKSPDCFKKRVITIKGQTPGPTIRAKQNDSIIVELTNSLSTENVSIHWHGIQQIQNGTEGVTLPGTTFKYQFVVDRPGTYLYYAHDGMQREAGLYGSIIVALPKGKSEPFPYDYDRNIILSDWYHNSLSAIPFQWVGEPQSLLIHGRGKFNCSALTSSEPGVCNATNPECSPFRLIVVPGKTYRLRVSSLTALSDLSFQIEGHNMTVVEADGHNVEPFVVQSLFIYSGETYSVLVKADQDPTRNYWITSNVVGRERKTPAGLANFVYYPNHPTRPPPTTPPIPPAWNNTAPRIEQSKAIKARQGFIHTPPPLPDRVIILHNITDLRNRSVRNVSFTPSQIPNLIMDMDNLTRAQQGCDFLNYDIFIVKSNATSNNGSKLTVDIILENAATHTHVWNLNGSDFWVLGYGEGKFDMINDTGNYNLVNPAMKKTVPVHPNGWTAVRFEVDNYNYSGAQEAQELHRRHAYGLSHF</sequence>
<feature type="chain" id="PRO_5012006180" evidence="3">
    <location>
        <begin position="31"/>
        <end position="516"/>
    </location>
</feature>
<dbReference type="SUPFAM" id="SSF49503">
    <property type="entry name" value="Cupredoxins"/>
    <property type="match status" value="3"/>
</dbReference>
<evidence type="ECO:0000256" key="3">
    <source>
        <dbReference type="SAM" id="SignalP"/>
    </source>
</evidence>
<dbReference type="InterPro" id="IPR011707">
    <property type="entry name" value="Cu-oxidase-like_N"/>
</dbReference>
<dbReference type="InterPro" id="IPR001117">
    <property type="entry name" value="Cu-oxidase_2nd"/>
</dbReference>
<gene>
    <name evidence="7" type="ORF">CCACVL1_02109</name>
</gene>
<dbReference type="AlphaFoldDB" id="A0A1R3KCR7"/>
<feature type="signal peptide" evidence="3">
    <location>
        <begin position="1"/>
        <end position="30"/>
    </location>
</feature>
<dbReference type="Pfam" id="PF07731">
    <property type="entry name" value="Cu-oxidase_2"/>
    <property type="match status" value="1"/>
</dbReference>
<dbReference type="Gene3D" id="2.60.40.420">
    <property type="entry name" value="Cupredoxins - blue copper proteins"/>
    <property type="match status" value="3"/>
</dbReference>
<organism evidence="7 8">
    <name type="scientific">Corchorus capsularis</name>
    <name type="common">Jute</name>
    <dbReference type="NCBI Taxonomy" id="210143"/>
    <lineage>
        <taxon>Eukaryota</taxon>
        <taxon>Viridiplantae</taxon>
        <taxon>Streptophyta</taxon>
        <taxon>Embryophyta</taxon>
        <taxon>Tracheophyta</taxon>
        <taxon>Spermatophyta</taxon>
        <taxon>Magnoliopsida</taxon>
        <taxon>eudicotyledons</taxon>
        <taxon>Gunneridae</taxon>
        <taxon>Pentapetalae</taxon>
        <taxon>rosids</taxon>
        <taxon>malvids</taxon>
        <taxon>Malvales</taxon>
        <taxon>Malvaceae</taxon>
        <taxon>Grewioideae</taxon>
        <taxon>Apeibeae</taxon>
        <taxon>Corchorus</taxon>
    </lineage>
</organism>